<accession>A0AAD7NHF4</accession>
<reference evidence="2" key="1">
    <citation type="submission" date="2023-03" db="EMBL/GenBank/DDBJ databases">
        <title>Massive genome expansion in bonnet fungi (Mycena s.s.) driven by repeated elements and novel gene families across ecological guilds.</title>
        <authorList>
            <consortium name="Lawrence Berkeley National Laboratory"/>
            <person name="Harder C.B."/>
            <person name="Miyauchi S."/>
            <person name="Viragh M."/>
            <person name="Kuo A."/>
            <person name="Thoen E."/>
            <person name="Andreopoulos B."/>
            <person name="Lu D."/>
            <person name="Skrede I."/>
            <person name="Drula E."/>
            <person name="Henrissat B."/>
            <person name="Morin E."/>
            <person name="Kohler A."/>
            <person name="Barry K."/>
            <person name="LaButti K."/>
            <person name="Morin E."/>
            <person name="Salamov A."/>
            <person name="Lipzen A."/>
            <person name="Mereny Z."/>
            <person name="Hegedus B."/>
            <person name="Baldrian P."/>
            <person name="Stursova M."/>
            <person name="Weitz H."/>
            <person name="Taylor A."/>
            <person name="Grigoriev I.V."/>
            <person name="Nagy L.G."/>
            <person name="Martin F."/>
            <person name="Kauserud H."/>
        </authorList>
    </citation>
    <scope>NUCLEOTIDE SEQUENCE</scope>
    <source>
        <strain evidence="2">CBHHK182m</strain>
    </source>
</reference>
<dbReference type="Proteomes" id="UP001215598">
    <property type="component" value="Unassembled WGS sequence"/>
</dbReference>
<comment type="caution">
    <text evidence="2">The sequence shown here is derived from an EMBL/GenBank/DDBJ whole genome shotgun (WGS) entry which is preliminary data.</text>
</comment>
<keyword evidence="3" id="KW-1185">Reference proteome</keyword>
<dbReference type="AlphaFoldDB" id="A0AAD7NHF4"/>
<evidence type="ECO:0000313" key="3">
    <source>
        <dbReference type="Proteomes" id="UP001215598"/>
    </source>
</evidence>
<proteinExistence type="predicted"/>
<gene>
    <name evidence="2" type="ORF">B0H16DRAFT_1688815</name>
</gene>
<evidence type="ECO:0000313" key="2">
    <source>
        <dbReference type="EMBL" id="KAJ7760570.1"/>
    </source>
</evidence>
<feature type="region of interest" description="Disordered" evidence="1">
    <location>
        <begin position="155"/>
        <end position="176"/>
    </location>
</feature>
<name>A0AAD7NHF4_9AGAR</name>
<protein>
    <submittedName>
        <fullName evidence="2">Uncharacterized protein</fullName>
    </submittedName>
</protein>
<evidence type="ECO:0000256" key="1">
    <source>
        <dbReference type="SAM" id="MobiDB-lite"/>
    </source>
</evidence>
<feature type="compositionally biased region" description="Acidic residues" evidence="1">
    <location>
        <begin position="158"/>
        <end position="169"/>
    </location>
</feature>
<dbReference type="EMBL" id="JARKIB010000037">
    <property type="protein sequence ID" value="KAJ7760570.1"/>
    <property type="molecule type" value="Genomic_DNA"/>
</dbReference>
<organism evidence="2 3">
    <name type="scientific">Mycena metata</name>
    <dbReference type="NCBI Taxonomy" id="1033252"/>
    <lineage>
        <taxon>Eukaryota</taxon>
        <taxon>Fungi</taxon>
        <taxon>Dikarya</taxon>
        <taxon>Basidiomycota</taxon>
        <taxon>Agaricomycotina</taxon>
        <taxon>Agaricomycetes</taxon>
        <taxon>Agaricomycetidae</taxon>
        <taxon>Agaricales</taxon>
        <taxon>Marasmiineae</taxon>
        <taxon>Mycenaceae</taxon>
        <taxon>Mycena</taxon>
    </lineage>
</organism>
<sequence length="176" mass="19785">MSHQEEAERLARELEVLNKGKLDDSQFNWPTINYKQVSTDTCSEVFRLLGTQPLSAASSKTALVPDTPHRVRMAREIDYILLERAFAARKRVVEAQNLESLIKAQLETVFRFLRAARRTTDEQFSFPDAEAVVLRSLHALRYAVDAIEDMVSGNSDLDVTDADTEAGDPDETRVGS</sequence>